<evidence type="ECO:0000256" key="1">
    <source>
        <dbReference type="ARBA" id="ARBA00006640"/>
    </source>
</evidence>
<dbReference type="PANTHER" id="PTHR41237">
    <property type="entry name" value="37S RIBOSOMAL PROTEIN MRP21, MITOCHONDRIAL"/>
    <property type="match status" value="1"/>
</dbReference>
<comment type="similarity">
    <text evidence="1">Belongs to the bacterial ribosomal protein bS21 family.</text>
</comment>
<evidence type="ECO:0008006" key="6">
    <source>
        <dbReference type="Google" id="ProtNLM"/>
    </source>
</evidence>
<dbReference type="RefSeq" id="XP_034011649.1">
    <property type="nucleotide sequence ID" value="XM_034156153.1"/>
</dbReference>
<evidence type="ECO:0000256" key="3">
    <source>
        <dbReference type="ARBA" id="ARBA00023274"/>
    </source>
</evidence>
<keyword evidence="5" id="KW-1185">Reference proteome</keyword>
<dbReference type="OrthoDB" id="2501249at2759"/>
<gene>
    <name evidence="4" type="ORF">DIURU_003396</name>
</gene>
<evidence type="ECO:0000256" key="2">
    <source>
        <dbReference type="ARBA" id="ARBA00022980"/>
    </source>
</evidence>
<dbReference type="GO" id="GO:0005763">
    <property type="term" value="C:mitochondrial small ribosomal subunit"/>
    <property type="evidence" value="ECO:0007669"/>
    <property type="project" value="TreeGrafter"/>
</dbReference>
<evidence type="ECO:0000313" key="4">
    <source>
        <dbReference type="EMBL" id="KAA8901026.1"/>
    </source>
</evidence>
<keyword evidence="2" id="KW-0689">Ribosomal protein</keyword>
<dbReference type="AlphaFoldDB" id="A0A642UMV4"/>
<accession>A0A642UMV4</accession>
<comment type="caution">
    <text evidence="4">The sequence shown here is derived from an EMBL/GenBank/DDBJ whole genome shotgun (WGS) entry which is preliminary data.</text>
</comment>
<dbReference type="EMBL" id="SWFT01000105">
    <property type="protein sequence ID" value="KAA8901026.1"/>
    <property type="molecule type" value="Genomic_DNA"/>
</dbReference>
<dbReference type="Pfam" id="PF01165">
    <property type="entry name" value="Ribosomal_S21"/>
    <property type="match status" value="1"/>
</dbReference>
<evidence type="ECO:0000313" key="5">
    <source>
        <dbReference type="Proteomes" id="UP000449547"/>
    </source>
</evidence>
<proteinExistence type="inferred from homology"/>
<dbReference type="Proteomes" id="UP000449547">
    <property type="component" value="Unassembled WGS sequence"/>
</dbReference>
<dbReference type="InterPro" id="IPR052837">
    <property type="entry name" value="Mitoribosomal_bS21"/>
</dbReference>
<reference evidence="4 5" key="1">
    <citation type="submission" date="2019-07" db="EMBL/GenBank/DDBJ databases">
        <title>Genome assembly of two rare yeast pathogens: Diutina rugosa and Trichomonascus ciferrii.</title>
        <authorList>
            <person name="Mixao V."/>
            <person name="Saus E."/>
            <person name="Hansen A."/>
            <person name="Lass-Flor C."/>
            <person name="Gabaldon T."/>
        </authorList>
    </citation>
    <scope>NUCLEOTIDE SEQUENCE [LARGE SCALE GENOMIC DNA]</scope>
    <source>
        <strain evidence="4 5">CBS 613</strain>
    </source>
</reference>
<protein>
    <recommendedName>
        <fullName evidence="6">Ribosomal protein S21</fullName>
    </recommendedName>
</protein>
<name>A0A642UMV4_DIURU</name>
<keyword evidence="3" id="KW-0687">Ribonucleoprotein</keyword>
<dbReference type="PANTHER" id="PTHR41237:SF1">
    <property type="entry name" value="SMALL RIBOSOMAL SUBUNIT PROTEIN BS21M"/>
    <property type="match status" value="1"/>
</dbReference>
<sequence length="166" mass="18878">MFRGIVRSVQLGSPYPVWTRSIRFNSNLNQLKSQGQEGAASASSGSHSYVEGLLSETVKFKQEENAQQSGMTIVDSPREMAARINVQSPMAGRVAIVKRGNIGEAIGKINRTIGENKVRYLNKQQSRFTRPAKLAKQKKREWWRKRFSEGFKDLMDQVRDAKRRGY</sequence>
<organism evidence="4 5">
    <name type="scientific">Diutina rugosa</name>
    <name type="common">Yeast</name>
    <name type="synonym">Candida rugosa</name>
    <dbReference type="NCBI Taxonomy" id="5481"/>
    <lineage>
        <taxon>Eukaryota</taxon>
        <taxon>Fungi</taxon>
        <taxon>Dikarya</taxon>
        <taxon>Ascomycota</taxon>
        <taxon>Saccharomycotina</taxon>
        <taxon>Pichiomycetes</taxon>
        <taxon>Debaryomycetaceae</taxon>
        <taxon>Diutina</taxon>
    </lineage>
</organism>
<dbReference type="VEuPathDB" id="FungiDB:DIURU_003396"/>
<dbReference type="InterPro" id="IPR001911">
    <property type="entry name" value="Ribosomal_bS21"/>
</dbReference>
<dbReference type="GO" id="GO:0070124">
    <property type="term" value="P:mitochondrial translational initiation"/>
    <property type="evidence" value="ECO:0007669"/>
    <property type="project" value="TreeGrafter"/>
</dbReference>
<dbReference type="GeneID" id="54782047"/>
<dbReference type="GO" id="GO:0003735">
    <property type="term" value="F:structural constituent of ribosome"/>
    <property type="evidence" value="ECO:0007669"/>
    <property type="project" value="InterPro"/>
</dbReference>